<evidence type="ECO:0000313" key="4">
    <source>
        <dbReference type="Proteomes" id="UP001139104"/>
    </source>
</evidence>
<evidence type="ECO:0000313" key="3">
    <source>
        <dbReference type="EMBL" id="MCI4682226.1"/>
    </source>
</evidence>
<feature type="region of interest" description="Disordered" evidence="1">
    <location>
        <begin position="75"/>
        <end position="149"/>
    </location>
</feature>
<accession>A0ABS9Z3H9</accession>
<gene>
    <name evidence="3" type="ORF">K2U94_05510</name>
</gene>
<evidence type="ECO:0000256" key="2">
    <source>
        <dbReference type="SAM" id="Phobius"/>
    </source>
</evidence>
<keyword evidence="2" id="KW-1133">Transmembrane helix</keyword>
<comment type="caution">
    <text evidence="3">The sequence shown here is derived from an EMBL/GenBank/DDBJ whole genome shotgun (WGS) entry which is preliminary data.</text>
</comment>
<protein>
    <recommendedName>
        <fullName evidence="5">Chemotaxis protein</fullName>
    </recommendedName>
</protein>
<organism evidence="3 4">
    <name type="scientific">Candidatus Rhodoblastus alkanivorans</name>
    <dbReference type="NCBI Taxonomy" id="2954117"/>
    <lineage>
        <taxon>Bacteria</taxon>
        <taxon>Pseudomonadati</taxon>
        <taxon>Pseudomonadota</taxon>
        <taxon>Alphaproteobacteria</taxon>
        <taxon>Hyphomicrobiales</taxon>
        <taxon>Rhodoblastaceae</taxon>
        <taxon>Rhodoblastus</taxon>
    </lineage>
</organism>
<name>A0ABS9Z3H9_9HYPH</name>
<reference evidence="3" key="1">
    <citation type="journal article" date="2022" name="ISME J.">
        <title>Identification of active gaseous-alkane degraders at natural gas seeps.</title>
        <authorList>
            <person name="Farhan Ul Haque M."/>
            <person name="Hernandez M."/>
            <person name="Crombie A.T."/>
            <person name="Murrell J.C."/>
        </authorList>
    </citation>
    <scope>NUCLEOTIDE SEQUENCE</scope>
    <source>
        <strain evidence="3">PC2</strain>
    </source>
</reference>
<dbReference type="RefSeq" id="WP_243066254.1">
    <property type="nucleotide sequence ID" value="NZ_JAIVFK010000014.1"/>
</dbReference>
<keyword evidence="4" id="KW-1185">Reference proteome</keyword>
<feature type="transmembrane region" description="Helical" evidence="2">
    <location>
        <begin position="45"/>
        <end position="66"/>
    </location>
</feature>
<keyword evidence="2" id="KW-0472">Membrane</keyword>
<proteinExistence type="predicted"/>
<feature type="compositionally biased region" description="Low complexity" evidence="1">
    <location>
        <begin position="112"/>
        <end position="139"/>
    </location>
</feature>
<dbReference type="EMBL" id="JAIVFP010000001">
    <property type="protein sequence ID" value="MCI4682226.1"/>
    <property type="molecule type" value="Genomic_DNA"/>
</dbReference>
<sequence>MKFALPKLPRMTLKAPSLRLPAWRGLSPPRLKFALPAGKSKRTNLLIAGGALGVLALGGVGWFVVWPRLRPQASVAAPPKDAAGPAAPAKTEAEPEARTEAKQETKPEPKIAASPAAQASAAPPHEQESKAQAIAALSAPPAPPSEAERLVRQLQDVENRVAAGDAASYQETPKLVRAIARRYIALPPQTWAEKRNARALVLYLLSGGNSALGRRILNERTLAPSEEPLAKGAVAYLEGIDCAERDALLDVDPRQLDVALGAQVAFVQSILLSNYDRDKAIGKLDLARLLAPGGLVEEAALRREAGLLSETENFDKFAELARQYRSRFRRSPYAANFLRQFRVAVERVSVRITVQQWAPLDEFMESLGVEKRRGFYLVMARTAAVAGNSAFADLAASRALALAAPDSVERERALLYRAAAEVLSPDATANANLLRGVDRGKLMAGDRPLYDAVAMTSARIFRAPEMSFVTPPPGAGDLPGGELARAESSLREANAAVEAARRSMERKSR</sequence>
<keyword evidence="2" id="KW-0812">Transmembrane</keyword>
<feature type="compositionally biased region" description="Basic and acidic residues" evidence="1">
    <location>
        <begin position="91"/>
        <end position="109"/>
    </location>
</feature>
<evidence type="ECO:0008006" key="5">
    <source>
        <dbReference type="Google" id="ProtNLM"/>
    </source>
</evidence>
<evidence type="ECO:0000256" key="1">
    <source>
        <dbReference type="SAM" id="MobiDB-lite"/>
    </source>
</evidence>
<dbReference type="Proteomes" id="UP001139104">
    <property type="component" value="Unassembled WGS sequence"/>
</dbReference>
<feature type="compositionally biased region" description="Low complexity" evidence="1">
    <location>
        <begin position="76"/>
        <end position="90"/>
    </location>
</feature>